<evidence type="ECO:0000313" key="3">
    <source>
        <dbReference type="Proteomes" id="UP001140949"/>
    </source>
</evidence>
<keyword evidence="3" id="KW-1185">Reference proteome</keyword>
<keyword evidence="1" id="KW-0472">Membrane</keyword>
<proteinExistence type="predicted"/>
<dbReference type="AlphaFoldDB" id="A0AAX6EEI0"/>
<protein>
    <submittedName>
        <fullName evidence="2">Uncharacterized protein</fullName>
    </submittedName>
</protein>
<name>A0AAX6EEI0_IRIPA</name>
<evidence type="ECO:0000313" key="2">
    <source>
        <dbReference type="EMBL" id="KAJ6802360.1"/>
    </source>
</evidence>
<reference evidence="2" key="1">
    <citation type="journal article" date="2023" name="GigaByte">
        <title>Genome assembly of the bearded iris, Iris pallida Lam.</title>
        <authorList>
            <person name="Bruccoleri R.E."/>
            <person name="Oakeley E.J."/>
            <person name="Faust A.M.E."/>
            <person name="Altorfer M."/>
            <person name="Dessus-Babus S."/>
            <person name="Burckhardt D."/>
            <person name="Oertli M."/>
            <person name="Naumann U."/>
            <person name="Petersen F."/>
            <person name="Wong J."/>
        </authorList>
    </citation>
    <scope>NUCLEOTIDE SEQUENCE</scope>
    <source>
        <strain evidence="2">GSM-AAB239-AS_SAM_17_03QT</strain>
    </source>
</reference>
<sequence>MDYCIWVLRCILSLYLRHLDFYLLYLFSISCFIYLPLCSTLDVIEFTFCYVTPFGEYKLFSLILLDALRPRTTFYRRHCGVGWALLRSRALTLGCGS</sequence>
<accession>A0AAX6EEI0</accession>
<feature type="transmembrane region" description="Helical" evidence="1">
    <location>
        <begin position="21"/>
        <end position="37"/>
    </location>
</feature>
<dbReference type="Proteomes" id="UP001140949">
    <property type="component" value="Unassembled WGS sequence"/>
</dbReference>
<keyword evidence="1" id="KW-1133">Transmembrane helix</keyword>
<gene>
    <name evidence="2" type="ORF">M6B38_194895</name>
</gene>
<comment type="caution">
    <text evidence="2">The sequence shown here is derived from an EMBL/GenBank/DDBJ whole genome shotgun (WGS) entry which is preliminary data.</text>
</comment>
<keyword evidence="1" id="KW-0812">Transmembrane</keyword>
<evidence type="ECO:0000256" key="1">
    <source>
        <dbReference type="SAM" id="Phobius"/>
    </source>
</evidence>
<organism evidence="2 3">
    <name type="scientific">Iris pallida</name>
    <name type="common">Sweet iris</name>
    <dbReference type="NCBI Taxonomy" id="29817"/>
    <lineage>
        <taxon>Eukaryota</taxon>
        <taxon>Viridiplantae</taxon>
        <taxon>Streptophyta</taxon>
        <taxon>Embryophyta</taxon>
        <taxon>Tracheophyta</taxon>
        <taxon>Spermatophyta</taxon>
        <taxon>Magnoliopsida</taxon>
        <taxon>Liliopsida</taxon>
        <taxon>Asparagales</taxon>
        <taxon>Iridaceae</taxon>
        <taxon>Iridoideae</taxon>
        <taxon>Irideae</taxon>
        <taxon>Iris</taxon>
    </lineage>
</organism>
<dbReference type="EMBL" id="JANAVB010037417">
    <property type="protein sequence ID" value="KAJ6802360.1"/>
    <property type="molecule type" value="Genomic_DNA"/>
</dbReference>
<reference evidence="2" key="2">
    <citation type="submission" date="2023-04" db="EMBL/GenBank/DDBJ databases">
        <authorList>
            <person name="Bruccoleri R.E."/>
            <person name="Oakeley E.J."/>
            <person name="Faust A.-M."/>
            <person name="Dessus-Babus S."/>
            <person name="Altorfer M."/>
            <person name="Burckhardt D."/>
            <person name="Oertli M."/>
            <person name="Naumann U."/>
            <person name="Petersen F."/>
            <person name="Wong J."/>
        </authorList>
    </citation>
    <scope>NUCLEOTIDE SEQUENCE</scope>
    <source>
        <strain evidence="2">GSM-AAB239-AS_SAM_17_03QT</strain>
        <tissue evidence="2">Leaf</tissue>
    </source>
</reference>